<name>A0A8S1ET96_9PELO</name>
<reference evidence="1 2" key="1">
    <citation type="submission" date="2020-04" db="EMBL/GenBank/DDBJ databases">
        <authorList>
            <person name="Laetsch R D."/>
            <person name="Stevens L."/>
            <person name="Kumar S."/>
            <person name="Blaxter L. M."/>
        </authorList>
    </citation>
    <scope>NUCLEOTIDE SEQUENCE [LARGE SCALE GENOMIC DNA]</scope>
</reference>
<dbReference type="EMBL" id="CADEPM010000003">
    <property type="protein sequence ID" value="CAB3403224.1"/>
    <property type="molecule type" value="Genomic_DNA"/>
</dbReference>
<evidence type="ECO:0008006" key="3">
    <source>
        <dbReference type="Google" id="ProtNLM"/>
    </source>
</evidence>
<accession>A0A8S1ET96</accession>
<dbReference type="SUPFAM" id="SSF56436">
    <property type="entry name" value="C-type lectin-like"/>
    <property type="match status" value="1"/>
</dbReference>
<organism evidence="1 2">
    <name type="scientific">Caenorhabditis bovis</name>
    <dbReference type="NCBI Taxonomy" id="2654633"/>
    <lineage>
        <taxon>Eukaryota</taxon>
        <taxon>Metazoa</taxon>
        <taxon>Ecdysozoa</taxon>
        <taxon>Nematoda</taxon>
        <taxon>Chromadorea</taxon>
        <taxon>Rhabditida</taxon>
        <taxon>Rhabditina</taxon>
        <taxon>Rhabditomorpha</taxon>
        <taxon>Rhabditoidea</taxon>
        <taxon>Rhabditidae</taxon>
        <taxon>Peloderinae</taxon>
        <taxon>Caenorhabditis</taxon>
    </lineage>
</organism>
<sequence length="110" mass="12634">MGIETQEELDYVKQLGKKWYHIGAIRKNGCMANKTELLKIPECSDDKMFKFIDGVTKGTFLWNNHWYANNPDSFYRYEEFESTVAIYNGLVGDWTMHDVLPGALCGVALC</sequence>
<keyword evidence="2" id="KW-1185">Reference proteome</keyword>
<proteinExistence type="predicted"/>
<evidence type="ECO:0000313" key="2">
    <source>
        <dbReference type="Proteomes" id="UP000494206"/>
    </source>
</evidence>
<dbReference type="InterPro" id="IPR016187">
    <property type="entry name" value="CTDL_fold"/>
</dbReference>
<dbReference type="AlphaFoldDB" id="A0A8S1ET96"/>
<comment type="caution">
    <text evidence="1">The sequence shown here is derived from an EMBL/GenBank/DDBJ whole genome shotgun (WGS) entry which is preliminary data.</text>
</comment>
<evidence type="ECO:0000313" key="1">
    <source>
        <dbReference type="EMBL" id="CAB3403224.1"/>
    </source>
</evidence>
<gene>
    <name evidence="1" type="ORF">CBOVIS_LOCUS5727</name>
</gene>
<protein>
    <recommendedName>
        <fullName evidence="3">C-type lectin domain-containing protein</fullName>
    </recommendedName>
</protein>
<dbReference type="Proteomes" id="UP000494206">
    <property type="component" value="Unassembled WGS sequence"/>
</dbReference>